<name>A0ABQ6FP47_9CHLR</name>
<dbReference type="EMBL" id="BSRI01000001">
    <property type="protein sequence ID" value="GLV54809.1"/>
    <property type="molecule type" value="Genomic_DNA"/>
</dbReference>
<keyword evidence="2" id="KW-1185">Reference proteome</keyword>
<comment type="caution">
    <text evidence="1">The sequence shown here is derived from an EMBL/GenBank/DDBJ whole genome shotgun (WGS) entry which is preliminary data.</text>
</comment>
<gene>
    <name evidence="1" type="ORF">KDH_16560</name>
</gene>
<reference evidence="1 2" key="1">
    <citation type="submission" date="2023-02" db="EMBL/GenBank/DDBJ databases">
        <title>Dictyobacter halimunensis sp. nov., a new member of the class Ktedonobacteria from forest soil in a geothermal area.</title>
        <authorList>
            <person name="Rachmania M.K."/>
            <person name="Ningsih F."/>
            <person name="Sakai Y."/>
            <person name="Yabe S."/>
            <person name="Yokota A."/>
            <person name="Sjamsuridzal W."/>
        </authorList>
    </citation>
    <scope>NUCLEOTIDE SEQUENCE [LARGE SCALE GENOMIC DNA]</scope>
    <source>
        <strain evidence="1 2">S3.2.2.5</strain>
    </source>
</reference>
<dbReference type="Proteomes" id="UP001344906">
    <property type="component" value="Unassembled WGS sequence"/>
</dbReference>
<accession>A0ABQ6FP47</accession>
<proteinExistence type="predicted"/>
<evidence type="ECO:0000313" key="2">
    <source>
        <dbReference type="Proteomes" id="UP001344906"/>
    </source>
</evidence>
<sequence length="115" mass="13599">MKYSYDQFPMVTFLEETYPPIWYGIFDSYTRLSARIECFAKICRRGYDCAYKVVLTIIARYPIGIPFLALLSHEREDVASPVRHKLSRLYNSITLLYNVHVIINYNIVSHHFDLI</sequence>
<evidence type="ECO:0000313" key="1">
    <source>
        <dbReference type="EMBL" id="GLV54809.1"/>
    </source>
</evidence>
<organism evidence="1 2">
    <name type="scientific">Dictyobacter halimunensis</name>
    <dbReference type="NCBI Taxonomy" id="3026934"/>
    <lineage>
        <taxon>Bacteria</taxon>
        <taxon>Bacillati</taxon>
        <taxon>Chloroflexota</taxon>
        <taxon>Ktedonobacteria</taxon>
        <taxon>Ktedonobacterales</taxon>
        <taxon>Dictyobacteraceae</taxon>
        <taxon>Dictyobacter</taxon>
    </lineage>
</organism>
<protein>
    <submittedName>
        <fullName evidence="1">Uncharacterized protein</fullName>
    </submittedName>
</protein>